<evidence type="ECO:0000256" key="3">
    <source>
        <dbReference type="ARBA" id="ARBA00022448"/>
    </source>
</evidence>
<proteinExistence type="inferred from homology"/>
<evidence type="ECO:0000256" key="6">
    <source>
        <dbReference type="ARBA" id="ARBA00022989"/>
    </source>
</evidence>
<evidence type="ECO:0000313" key="9">
    <source>
        <dbReference type="EMBL" id="SUZ49487.1"/>
    </source>
</evidence>
<feature type="transmembrane region" description="Helical" evidence="8">
    <location>
        <begin position="9"/>
        <end position="28"/>
    </location>
</feature>
<accession>A0A381N4R3</accession>
<evidence type="ECO:0000256" key="2">
    <source>
        <dbReference type="ARBA" id="ARBA00009773"/>
    </source>
</evidence>
<name>A0A381N4R3_9ZZZZ</name>
<dbReference type="PANTHER" id="PTHR21716:SF53">
    <property type="entry name" value="PERMEASE PERM-RELATED"/>
    <property type="match status" value="1"/>
</dbReference>
<reference evidence="9" key="1">
    <citation type="submission" date="2018-05" db="EMBL/GenBank/DDBJ databases">
        <authorList>
            <person name="Lanie J.A."/>
            <person name="Ng W.-L."/>
            <person name="Kazmierczak K.M."/>
            <person name="Andrzejewski T.M."/>
            <person name="Davidsen T.M."/>
            <person name="Wayne K.J."/>
            <person name="Tettelin H."/>
            <person name="Glass J.I."/>
            <person name="Rusch D."/>
            <person name="Podicherti R."/>
            <person name="Tsui H.-C.T."/>
            <person name="Winkler M.E."/>
        </authorList>
    </citation>
    <scope>NUCLEOTIDE SEQUENCE</scope>
</reference>
<feature type="transmembrane region" description="Helical" evidence="8">
    <location>
        <begin position="314"/>
        <end position="335"/>
    </location>
</feature>
<dbReference type="InterPro" id="IPR002549">
    <property type="entry name" value="AI-2E-like"/>
</dbReference>
<feature type="transmembrane region" description="Helical" evidence="8">
    <location>
        <begin position="154"/>
        <end position="172"/>
    </location>
</feature>
<protein>
    <recommendedName>
        <fullName evidence="10">AI-2E family transporter</fullName>
    </recommendedName>
</protein>
<feature type="transmembrane region" description="Helical" evidence="8">
    <location>
        <begin position="208"/>
        <end position="230"/>
    </location>
</feature>
<dbReference type="GO" id="GO:0005886">
    <property type="term" value="C:plasma membrane"/>
    <property type="evidence" value="ECO:0007669"/>
    <property type="project" value="UniProtKB-SubCell"/>
</dbReference>
<keyword evidence="4" id="KW-1003">Cell membrane</keyword>
<organism evidence="9">
    <name type="scientific">marine metagenome</name>
    <dbReference type="NCBI Taxonomy" id="408172"/>
    <lineage>
        <taxon>unclassified sequences</taxon>
        <taxon>metagenomes</taxon>
        <taxon>ecological metagenomes</taxon>
    </lineage>
</organism>
<dbReference type="PANTHER" id="PTHR21716">
    <property type="entry name" value="TRANSMEMBRANE PROTEIN"/>
    <property type="match status" value="1"/>
</dbReference>
<feature type="transmembrane region" description="Helical" evidence="8">
    <location>
        <begin position="67"/>
        <end position="89"/>
    </location>
</feature>
<keyword evidence="7 8" id="KW-0472">Membrane</keyword>
<feature type="transmembrane region" description="Helical" evidence="8">
    <location>
        <begin position="236"/>
        <end position="263"/>
    </location>
</feature>
<comment type="similarity">
    <text evidence="2">Belongs to the autoinducer-2 exporter (AI-2E) (TC 2.A.86) family.</text>
</comment>
<evidence type="ECO:0000256" key="4">
    <source>
        <dbReference type="ARBA" id="ARBA00022475"/>
    </source>
</evidence>
<evidence type="ECO:0000256" key="7">
    <source>
        <dbReference type="ARBA" id="ARBA00023136"/>
    </source>
</evidence>
<gene>
    <name evidence="9" type="ORF">METZ01_LOCUS2341</name>
</gene>
<dbReference type="AlphaFoldDB" id="A0A381N4R3"/>
<dbReference type="Pfam" id="PF01594">
    <property type="entry name" value="AI-2E_transport"/>
    <property type="match status" value="1"/>
</dbReference>
<evidence type="ECO:0000256" key="1">
    <source>
        <dbReference type="ARBA" id="ARBA00004651"/>
    </source>
</evidence>
<keyword evidence="5 8" id="KW-0812">Transmembrane</keyword>
<evidence type="ECO:0000256" key="8">
    <source>
        <dbReference type="SAM" id="Phobius"/>
    </source>
</evidence>
<dbReference type="EMBL" id="UINC01000119">
    <property type="protein sequence ID" value="SUZ49487.1"/>
    <property type="molecule type" value="Genomic_DNA"/>
</dbReference>
<keyword evidence="6 8" id="KW-1133">Transmembrane helix</keyword>
<feature type="transmembrane region" description="Helical" evidence="8">
    <location>
        <begin position="275"/>
        <end position="294"/>
    </location>
</feature>
<evidence type="ECO:0000256" key="5">
    <source>
        <dbReference type="ARBA" id="ARBA00022692"/>
    </source>
</evidence>
<keyword evidence="3" id="KW-0813">Transport</keyword>
<comment type="subcellular location">
    <subcellularLocation>
        <location evidence="1">Cell membrane</location>
        <topology evidence="1">Multi-pass membrane protein</topology>
    </subcellularLocation>
</comment>
<feature type="transmembrane region" description="Helical" evidence="8">
    <location>
        <begin position="34"/>
        <end position="55"/>
    </location>
</feature>
<sequence>MFKNEISKGIIHSILVISGIVLGLYLLYEIKILVGYVLIAAIISLIGRPIVVFLNNRLKLKNTSASIITMLFLLTIIIGIISLFIPLVIEQGKNLSLLDIDAFQENMKFLYMETANYLSRFNIDLDKSIFNMDWISNMDFRFIPEILNSFGKTLGNLTIGILSVMFISFFLLKDSMILEKSLFVLIPKKSTKKFKKSYSSIKKLLSRYFAGLILQIFILFIIYTVILLIIGIPNAFVIAFLCSLLNLIPYIGPVIGGVLMILLTMSSHIGADFSTIILPKAIYVTIGFIVGQLVDNFFSQPFIFSNSVKSHPLEIFLIIIIGGLLFGPLGMIAAIPSYTAIKVIAKEFFSENRIVKELTKNL</sequence>
<evidence type="ECO:0008006" key="10">
    <source>
        <dbReference type="Google" id="ProtNLM"/>
    </source>
</evidence>